<feature type="compositionally biased region" description="Pro residues" evidence="1">
    <location>
        <begin position="433"/>
        <end position="442"/>
    </location>
</feature>
<proteinExistence type="predicted"/>
<feature type="region of interest" description="Disordered" evidence="1">
    <location>
        <begin position="507"/>
        <end position="529"/>
    </location>
</feature>
<evidence type="ECO:0000313" key="2">
    <source>
        <dbReference type="EMBL" id="KZZ86820.1"/>
    </source>
</evidence>
<feature type="compositionally biased region" description="Low complexity" evidence="1">
    <location>
        <begin position="247"/>
        <end position="259"/>
    </location>
</feature>
<dbReference type="GO" id="GO:0016538">
    <property type="term" value="F:cyclin-dependent protein serine/threonine kinase regulator activity"/>
    <property type="evidence" value="ECO:0007669"/>
    <property type="project" value="TreeGrafter"/>
</dbReference>
<evidence type="ECO:0000256" key="1">
    <source>
        <dbReference type="SAM" id="MobiDB-lite"/>
    </source>
</evidence>
<dbReference type="InterPro" id="IPR013922">
    <property type="entry name" value="Cyclin_PHO80-like"/>
</dbReference>
<dbReference type="Gene3D" id="1.10.472.10">
    <property type="entry name" value="Cyclin-like"/>
    <property type="match status" value="1"/>
</dbReference>
<comment type="caution">
    <text evidence="2">The sequence shown here is derived from an EMBL/GenBank/DDBJ whole genome shotgun (WGS) entry which is preliminary data.</text>
</comment>
<gene>
    <name evidence="2" type="ORF">AAP_06222</name>
</gene>
<dbReference type="PANTHER" id="PTHR15615:SF118">
    <property type="entry name" value="CYCLIN, HYPOTHETICAL (EUROFUNG)"/>
    <property type="match status" value="1"/>
</dbReference>
<dbReference type="CDD" id="cd20557">
    <property type="entry name" value="CYCLIN_ScPCL1-like"/>
    <property type="match status" value="1"/>
</dbReference>
<dbReference type="GO" id="GO:0019901">
    <property type="term" value="F:protein kinase binding"/>
    <property type="evidence" value="ECO:0007669"/>
    <property type="project" value="InterPro"/>
</dbReference>
<evidence type="ECO:0000313" key="3">
    <source>
        <dbReference type="Proteomes" id="UP000242877"/>
    </source>
</evidence>
<organism evidence="2 3">
    <name type="scientific">Ascosphaera apis ARSEF 7405</name>
    <dbReference type="NCBI Taxonomy" id="392613"/>
    <lineage>
        <taxon>Eukaryota</taxon>
        <taxon>Fungi</taxon>
        <taxon>Dikarya</taxon>
        <taxon>Ascomycota</taxon>
        <taxon>Pezizomycotina</taxon>
        <taxon>Eurotiomycetes</taxon>
        <taxon>Eurotiomycetidae</taxon>
        <taxon>Onygenales</taxon>
        <taxon>Ascosphaeraceae</taxon>
        <taxon>Ascosphaera</taxon>
    </lineage>
</organism>
<dbReference type="GO" id="GO:0005634">
    <property type="term" value="C:nucleus"/>
    <property type="evidence" value="ECO:0007669"/>
    <property type="project" value="TreeGrafter"/>
</dbReference>
<dbReference type="OrthoDB" id="442243at2759"/>
<keyword evidence="3" id="KW-1185">Reference proteome</keyword>
<sequence>MSVSTAKCQYGMNSAGHYNAAHQRPFYGHTNSFPQTKPTQQLPNINVSFTSNKPYKSSRSRSTMSSSISSLTDIAASISCLLWFETNAKIAVIEKLESLHGSVPPMIREAAPTRQFRSWLYTVLTTTQVSRNVVYLALLFVYRLKRTIPCPRGRKGNLDDNTYTNKTWADVCGMNVEELHQMEMELLRSLRYKLFVSESEWHRWEDKVILFKTYSDKAIMLPFEELQHSPAPSLPSPYYYNGPSPVLPQLPNSNSQSQPQPQPQPHANGNGNAKLPRSASMAAHVAEPTRLLNDVFASLQHPHACGKQTHLGPLPQPTTSTSTMLNGGYTPAYNSLNSLQLNTPNDTNPNFPPWYTQKLPQPAPPLQQQTLVQSSLAPPLNTHSAPTYIPQLPPPPHSTTRHPSTEAAYSLPSPSFQAPTSSANSIPRNSPYGPAPSAPAPAPALQQHHQHQPSALLYAPGTNVAHHARALPFDQLHYQPLSKASNTERRTGLLPYLYPEGWNHQQAAAAAAAAATGSGPAPILPPQSY</sequence>
<dbReference type="Proteomes" id="UP000242877">
    <property type="component" value="Unassembled WGS sequence"/>
</dbReference>
<evidence type="ECO:0008006" key="4">
    <source>
        <dbReference type="Google" id="ProtNLM"/>
    </source>
</evidence>
<name>A0A166MZ65_9EURO</name>
<feature type="compositionally biased region" description="Polar residues" evidence="1">
    <location>
        <begin position="412"/>
        <end position="428"/>
    </location>
</feature>
<dbReference type="EMBL" id="AZGZ01000047">
    <property type="protein sequence ID" value="KZZ86820.1"/>
    <property type="molecule type" value="Genomic_DNA"/>
</dbReference>
<dbReference type="GO" id="GO:0000307">
    <property type="term" value="C:cyclin-dependent protein kinase holoenzyme complex"/>
    <property type="evidence" value="ECO:0007669"/>
    <property type="project" value="TreeGrafter"/>
</dbReference>
<feature type="region of interest" description="Disordered" evidence="1">
    <location>
        <begin position="306"/>
        <end position="451"/>
    </location>
</feature>
<feature type="region of interest" description="Disordered" evidence="1">
    <location>
        <begin position="234"/>
        <end position="283"/>
    </location>
</feature>
<reference evidence="2 3" key="1">
    <citation type="journal article" date="2016" name="Genome Biol. Evol.">
        <title>Divergent and convergent evolution of fungal pathogenicity.</title>
        <authorList>
            <person name="Shang Y."/>
            <person name="Xiao G."/>
            <person name="Zheng P."/>
            <person name="Cen K."/>
            <person name="Zhan S."/>
            <person name="Wang C."/>
        </authorList>
    </citation>
    <scope>NUCLEOTIDE SEQUENCE [LARGE SCALE GENOMIC DNA]</scope>
    <source>
        <strain evidence="2 3">ARSEF 7405</strain>
    </source>
</reference>
<dbReference type="InterPro" id="IPR036915">
    <property type="entry name" value="Cyclin-like_sf"/>
</dbReference>
<dbReference type="VEuPathDB" id="FungiDB:AAP_06222"/>
<dbReference type="SUPFAM" id="SSF47954">
    <property type="entry name" value="Cyclin-like"/>
    <property type="match status" value="1"/>
</dbReference>
<dbReference type="AlphaFoldDB" id="A0A166MZ65"/>
<protein>
    <recommendedName>
        <fullName evidence="4">Cyclin PHO80-like protein</fullName>
    </recommendedName>
</protein>
<dbReference type="PANTHER" id="PTHR15615">
    <property type="match status" value="1"/>
</dbReference>
<accession>A0A166MZ65</accession>
<feature type="compositionally biased region" description="Polar residues" evidence="1">
    <location>
        <begin position="332"/>
        <end position="341"/>
    </location>
</feature>